<dbReference type="AlphaFoldDB" id="A0A0D1YZY1"/>
<dbReference type="InterPro" id="IPR036291">
    <property type="entry name" value="NAD(P)-bd_dom_sf"/>
</dbReference>
<dbReference type="PANTHER" id="PTHR44169:SF6">
    <property type="entry name" value="NADPH-DEPENDENT 1-ACYLDIHYDROXYACETONE PHOSPHATE REDUCTASE"/>
    <property type="match status" value="1"/>
</dbReference>
<proteinExistence type="inferred from homology"/>
<dbReference type="GO" id="GO:0019433">
    <property type="term" value="P:triglyceride catabolic process"/>
    <property type="evidence" value="ECO:0007669"/>
    <property type="project" value="TreeGrafter"/>
</dbReference>
<comment type="similarity">
    <text evidence="1 4">Belongs to the short-chain dehydrogenases/reductases (SDR) family.</text>
</comment>
<dbReference type="STRING" id="91928.A0A0D1YZY1"/>
<dbReference type="GO" id="GO:0006654">
    <property type="term" value="P:phosphatidic acid biosynthetic process"/>
    <property type="evidence" value="ECO:0007669"/>
    <property type="project" value="TreeGrafter"/>
</dbReference>
<dbReference type="EMBL" id="KN847492">
    <property type="protein sequence ID" value="KIW20876.1"/>
    <property type="molecule type" value="Genomic_DNA"/>
</dbReference>
<dbReference type="GO" id="GO:0005811">
    <property type="term" value="C:lipid droplet"/>
    <property type="evidence" value="ECO:0007669"/>
    <property type="project" value="TreeGrafter"/>
</dbReference>
<dbReference type="SUPFAM" id="SSF51735">
    <property type="entry name" value="NAD(P)-binding Rossmann-fold domains"/>
    <property type="match status" value="1"/>
</dbReference>
<keyword evidence="2" id="KW-0521">NADP</keyword>
<dbReference type="OrthoDB" id="2102561at2759"/>
<evidence type="ECO:0000256" key="2">
    <source>
        <dbReference type="ARBA" id="ARBA00022857"/>
    </source>
</evidence>
<dbReference type="InterPro" id="IPR020904">
    <property type="entry name" value="Sc_DH/Rdtase_CS"/>
</dbReference>
<dbReference type="GO" id="GO:0004806">
    <property type="term" value="F:triacylglycerol lipase activity"/>
    <property type="evidence" value="ECO:0007669"/>
    <property type="project" value="TreeGrafter"/>
</dbReference>
<dbReference type="VEuPathDB" id="FungiDB:PV08_01455"/>
<protein>
    <recommendedName>
        <fullName evidence="7">NADPH-dependent 1-acyldihydroxyacetone phosphate reductase</fullName>
    </recommendedName>
</protein>
<dbReference type="Pfam" id="PF00106">
    <property type="entry name" value="adh_short"/>
    <property type="match status" value="1"/>
</dbReference>
<dbReference type="InterPro" id="IPR002347">
    <property type="entry name" value="SDR_fam"/>
</dbReference>
<dbReference type="RefSeq" id="XP_016241092.1">
    <property type="nucleotide sequence ID" value="XM_016375816.1"/>
</dbReference>
<evidence type="ECO:0000256" key="3">
    <source>
        <dbReference type="ARBA" id="ARBA00023002"/>
    </source>
</evidence>
<evidence type="ECO:0000256" key="1">
    <source>
        <dbReference type="ARBA" id="ARBA00006484"/>
    </source>
</evidence>
<organism evidence="5 6">
    <name type="scientific">Exophiala spinifera</name>
    <dbReference type="NCBI Taxonomy" id="91928"/>
    <lineage>
        <taxon>Eukaryota</taxon>
        <taxon>Fungi</taxon>
        <taxon>Dikarya</taxon>
        <taxon>Ascomycota</taxon>
        <taxon>Pezizomycotina</taxon>
        <taxon>Eurotiomycetes</taxon>
        <taxon>Chaetothyriomycetidae</taxon>
        <taxon>Chaetothyriales</taxon>
        <taxon>Herpotrichiellaceae</taxon>
        <taxon>Exophiala</taxon>
    </lineage>
</organism>
<keyword evidence="6" id="KW-1185">Reference proteome</keyword>
<dbReference type="PROSITE" id="PS00061">
    <property type="entry name" value="ADH_SHORT"/>
    <property type="match status" value="1"/>
</dbReference>
<dbReference type="Proteomes" id="UP000053328">
    <property type="component" value="Unassembled WGS sequence"/>
</dbReference>
<keyword evidence="3" id="KW-0560">Oxidoreductase</keyword>
<dbReference type="PRINTS" id="PR00081">
    <property type="entry name" value="GDHRDH"/>
</dbReference>
<dbReference type="GO" id="GO:0005783">
    <property type="term" value="C:endoplasmic reticulum"/>
    <property type="evidence" value="ECO:0007669"/>
    <property type="project" value="TreeGrafter"/>
</dbReference>
<evidence type="ECO:0000313" key="6">
    <source>
        <dbReference type="Proteomes" id="UP000053328"/>
    </source>
</evidence>
<name>A0A0D1YZY1_9EURO</name>
<reference evidence="5 6" key="1">
    <citation type="submission" date="2015-01" db="EMBL/GenBank/DDBJ databases">
        <title>The Genome Sequence of Exophiala spinifera CBS89968.</title>
        <authorList>
            <consortium name="The Broad Institute Genomics Platform"/>
            <person name="Cuomo C."/>
            <person name="de Hoog S."/>
            <person name="Gorbushina A."/>
            <person name="Stielow B."/>
            <person name="Teixiera M."/>
            <person name="Abouelleil A."/>
            <person name="Chapman S.B."/>
            <person name="Priest M."/>
            <person name="Young S.K."/>
            <person name="Wortman J."/>
            <person name="Nusbaum C."/>
            <person name="Birren B."/>
        </authorList>
    </citation>
    <scope>NUCLEOTIDE SEQUENCE [LARGE SCALE GENOMIC DNA]</scope>
    <source>
        <strain evidence="5 6">CBS 89968</strain>
    </source>
</reference>
<dbReference type="Gene3D" id="3.40.50.720">
    <property type="entry name" value="NAD(P)-binding Rossmann-like Domain"/>
    <property type="match status" value="1"/>
</dbReference>
<evidence type="ECO:0008006" key="7">
    <source>
        <dbReference type="Google" id="ProtNLM"/>
    </source>
</evidence>
<evidence type="ECO:0000256" key="4">
    <source>
        <dbReference type="RuleBase" id="RU000363"/>
    </source>
</evidence>
<dbReference type="HOGENOM" id="CLU_010194_2_9_1"/>
<evidence type="ECO:0000313" key="5">
    <source>
        <dbReference type="EMBL" id="KIW20876.1"/>
    </source>
</evidence>
<sequence>MASNTADSRKTVLITGCSQDSIGEQLAREFHRRGFHVIATARSLSRLTRLTSLGIDTRELDLLSTESIHAFSLGVTKLDILINNAGDKHLMPFADTAPKDFRYMFEINVFPHFEITQLLLPHLIHSKGIIVNHTSQSAHGFKSPASAYASAKAALATLTDCMRLELEPFGVRVVELVTGMAQGNMTKFETTYTLPRGSIYEPIREPLETNMKAEAARPMVMDGERYARRVVSDLLDGWFGTPKWIWRGAFATTMYWVLVANTLWKGCTDGLFRAALGFGGLKRNLNEAKQHSS</sequence>
<accession>A0A0D1YZY1</accession>
<dbReference type="GO" id="GO:0000140">
    <property type="term" value="F:acylglycerone-phosphate reductase (NADP+) activity"/>
    <property type="evidence" value="ECO:0007669"/>
    <property type="project" value="TreeGrafter"/>
</dbReference>
<dbReference type="PRINTS" id="PR00080">
    <property type="entry name" value="SDRFAMILY"/>
</dbReference>
<dbReference type="GeneID" id="27328538"/>
<gene>
    <name evidence="5" type="ORF">PV08_01455</name>
</gene>
<dbReference type="PANTHER" id="PTHR44169">
    <property type="entry name" value="NADPH-DEPENDENT 1-ACYLDIHYDROXYACETONE PHOSPHATE REDUCTASE"/>
    <property type="match status" value="1"/>
</dbReference>